<dbReference type="InterPro" id="IPR012902">
    <property type="entry name" value="N_methyl_site"/>
</dbReference>
<dbReference type="Proteomes" id="UP000255165">
    <property type="component" value="Unassembled WGS sequence"/>
</dbReference>
<dbReference type="EMBL" id="QKWJ01000001">
    <property type="protein sequence ID" value="RDK12078.1"/>
    <property type="molecule type" value="Genomic_DNA"/>
</dbReference>
<accession>A0A370P2P5</accession>
<reference evidence="1 2" key="1">
    <citation type="submission" date="2018-06" db="EMBL/GenBank/DDBJ databases">
        <authorList>
            <person name="Feng T."/>
            <person name="Jeon C.O."/>
        </authorList>
    </citation>
    <scope>NUCLEOTIDE SEQUENCE [LARGE SCALE GENOMIC DNA]</scope>
    <source>
        <strain evidence="1 2">S23</strain>
    </source>
</reference>
<organism evidence="1 2">
    <name type="scientific">Cupriavidus lacunae</name>
    <dbReference type="NCBI Taxonomy" id="2666307"/>
    <lineage>
        <taxon>Bacteria</taxon>
        <taxon>Pseudomonadati</taxon>
        <taxon>Pseudomonadota</taxon>
        <taxon>Betaproteobacteria</taxon>
        <taxon>Burkholderiales</taxon>
        <taxon>Burkholderiaceae</taxon>
        <taxon>Cupriavidus</taxon>
    </lineage>
</organism>
<dbReference type="NCBIfam" id="TIGR02532">
    <property type="entry name" value="IV_pilin_GFxxxE"/>
    <property type="match status" value="1"/>
</dbReference>
<dbReference type="RefSeq" id="WP_115012732.1">
    <property type="nucleotide sequence ID" value="NZ_QKWJ01000001.1"/>
</dbReference>
<comment type="caution">
    <text evidence="1">The sequence shown here is derived from an EMBL/GenBank/DDBJ whole genome shotgun (WGS) entry which is preliminary data.</text>
</comment>
<evidence type="ECO:0000313" key="2">
    <source>
        <dbReference type="Proteomes" id="UP000255165"/>
    </source>
</evidence>
<protein>
    <submittedName>
        <fullName evidence="1">Uncharacterized protein</fullName>
    </submittedName>
</protein>
<dbReference type="AlphaFoldDB" id="A0A370P2P5"/>
<proteinExistence type="predicted"/>
<gene>
    <name evidence="1" type="ORF">DN412_00565</name>
</gene>
<evidence type="ECO:0000313" key="1">
    <source>
        <dbReference type="EMBL" id="RDK12078.1"/>
    </source>
</evidence>
<sequence length="117" mass="12486">MQALRKPIRQRPRIRPRETGRSAGFALHEVLCALVVLGIGLMPMMGMAPGALSRQREFDTLAQAARLAAERAELEVAQPATCGGVPAFACPDDARLIMAGRPGAQAGMPSIALWVRP</sequence>
<name>A0A370P2P5_9BURK</name>
<keyword evidence="2" id="KW-1185">Reference proteome</keyword>